<feature type="region of interest" description="Disordered" evidence="1">
    <location>
        <begin position="2475"/>
        <end position="2499"/>
    </location>
</feature>
<feature type="compositionally biased region" description="Polar residues" evidence="1">
    <location>
        <begin position="508"/>
        <end position="526"/>
    </location>
</feature>
<feature type="compositionally biased region" description="Basic and acidic residues" evidence="1">
    <location>
        <begin position="863"/>
        <end position="873"/>
    </location>
</feature>
<feature type="compositionally biased region" description="Polar residues" evidence="1">
    <location>
        <begin position="919"/>
        <end position="931"/>
    </location>
</feature>
<feature type="compositionally biased region" description="Basic and acidic residues" evidence="1">
    <location>
        <begin position="794"/>
        <end position="807"/>
    </location>
</feature>
<gene>
    <name evidence="2" type="ORF">NCGR_LOCUS53720</name>
</gene>
<feature type="compositionally biased region" description="Basic and acidic residues" evidence="1">
    <location>
        <begin position="578"/>
        <end position="594"/>
    </location>
</feature>
<evidence type="ECO:0000313" key="3">
    <source>
        <dbReference type="Proteomes" id="UP000604825"/>
    </source>
</evidence>
<reference evidence="2" key="1">
    <citation type="submission" date="2020-10" db="EMBL/GenBank/DDBJ databases">
        <authorList>
            <person name="Han B."/>
            <person name="Lu T."/>
            <person name="Zhao Q."/>
            <person name="Huang X."/>
            <person name="Zhao Y."/>
        </authorList>
    </citation>
    <scope>NUCLEOTIDE SEQUENCE</scope>
</reference>
<feature type="region of interest" description="Disordered" evidence="1">
    <location>
        <begin position="287"/>
        <end position="316"/>
    </location>
</feature>
<accession>A0A811RKS1</accession>
<comment type="caution">
    <text evidence="2">The sequence shown here is derived from an EMBL/GenBank/DDBJ whole genome shotgun (WGS) entry which is preliminary data.</text>
</comment>
<feature type="compositionally biased region" description="Polar residues" evidence="1">
    <location>
        <begin position="1450"/>
        <end position="1459"/>
    </location>
</feature>
<evidence type="ECO:0000256" key="1">
    <source>
        <dbReference type="SAM" id="MobiDB-lite"/>
    </source>
</evidence>
<feature type="compositionally biased region" description="Basic and acidic residues" evidence="1">
    <location>
        <begin position="249"/>
        <end position="261"/>
    </location>
</feature>
<feature type="region of interest" description="Disordered" evidence="1">
    <location>
        <begin position="862"/>
        <end position="948"/>
    </location>
</feature>
<feature type="region of interest" description="Disordered" evidence="1">
    <location>
        <begin position="771"/>
        <end position="807"/>
    </location>
</feature>
<feature type="compositionally biased region" description="Polar residues" evidence="1">
    <location>
        <begin position="780"/>
        <end position="793"/>
    </location>
</feature>
<feature type="compositionally biased region" description="Basic and acidic residues" evidence="1">
    <location>
        <begin position="1028"/>
        <end position="1038"/>
    </location>
</feature>
<dbReference type="EMBL" id="CAJGYO010000015">
    <property type="protein sequence ID" value="CAD6270428.1"/>
    <property type="molecule type" value="Genomic_DNA"/>
</dbReference>
<feature type="compositionally biased region" description="Basic and acidic residues" evidence="1">
    <location>
        <begin position="527"/>
        <end position="536"/>
    </location>
</feature>
<evidence type="ECO:0000313" key="2">
    <source>
        <dbReference type="EMBL" id="CAD6270428.1"/>
    </source>
</evidence>
<feature type="compositionally biased region" description="Polar residues" evidence="1">
    <location>
        <begin position="2886"/>
        <end position="2902"/>
    </location>
</feature>
<sequence length="3069" mass="331305">MTPRVSWSLRRSAALARRCRIIGEPYLGAPCRRARGGDVLGTAAVGLIVFGDGESRLLYGATPRRGSLAPALARGGKGMEENEGGHRAMHSHRLGCLLAGSTEGERLHPIRSASSPDQPRATVDGLLTGRAASSGSILGMGGEATGGTTSGTVDALADWVAGGLAREAAARLLGDDDSGGARPTGDHGAMGSVGRRYHDSGAGMGIGSSSGSHARRRPAQQQYEAGEQFVACRAARQFERARPGSAPEPPERKRWPGRGDLRGAGGACAGMDLAGMKRRELQALCKRHGLPPGAPTPTSSLVSKPRSRAEEEVAGVPARKGCLKQTDGDAVEAKKVTFAAEEGKARRLRSQRWSQMSRVRRSRRNSVCAAEAEEAGEAVAVDRKRKRKNLENDESVAISAQVGVSSRVTRRSSLAGVGVVLLPVVEKKRGRGKAAGGSNKLVAKVQDSEPDVQNSAQVDVSARITRSRATAPVVMSPTVVENKRRRKTGDARTNLELPTVSDVPRNDTPVTRSLRSRVVQVNNSMVDETHTARQLENKTQPSRPPTRRHQQVSSSVEDKNQEQTAAPNKAPILRRSGRNSEDAEKQPEVKDLVKRSTRKSVVPATLEKEENDLIEEKNPEAHVRRSMMKSIVPVKDIKGIGEKIQNANSEDAVKQAATKGPVRGSRRKSVVSELHKKEKGLIAEKSTEAHERRSMRKPVVPVKDIKAAVEEIQNAKGKDVEKQFVVKQPTMRSSCKSVLPDILENNSGLLAAEMNAEMNVRRSTRKSVLPNMLNEENQDQNKIARNENFQSGKCQDDERQQKVKEPIRRSRRSVVAVPFEEENNGLYEEKISKIPMRRSTGKSVALNEVEKVSMDDTEIVAGEPERVGEEGLKLRKHKRSSLEISSSANDSRKMEDFDGQKFRKQQNPQIPNEKGNTGGTLQASNSTTLKGRSSKRRRTTASEEVRSVKEANDDIIIREATKDAHKATHENKESGSRVQEFGQVNATREEHSSGPLLVTVTLTEEISTAQSVRVVIPGSEPGDNANESSDKSKQEHSDIQAVDSHLSETSGELDQSSCIAGLVLHNFDVSEDKSLMSKGEVNMGANDMLDGLSIDFTVGDREEQSPVSGERRVGLEANASEPGQHNLANVMSTGLHAKSLQHDTDIIAEKTDKDVLPMAFPIEEHGEKYAVSPVAVEKSVGSEASACESAGKPLTGIFCNNLHTKHLQHDSDVLTKETSEASGAALPISESDTNPEIQCNAEESIRAADLGKCPSRVSKGNPYSTSLPLESAADDCILPVLNGDKGCSSDGRPSSFGLEFLFAEAHEESYSRNIENTVGDCEDKSPISGEGRVGLEANASESGEKNIADIMSTGLYAKSLQHDTDIIGEETDKDVLPMAFPIEEHGEKYAVSPVAVEKSVGSEASACESSGKPLTGIFCNDLHTKHLQHDSDVLTKETGEASGAAPPISESDTNPENQCNAEESIRAADLGKCPSRVSNGNPYSTSLQLEGAADDCILPVLNADKGCSSDGRPSSFGLELLFVEACKESYSKNIENTVGDCEERSPISGEGRVGLEANASESGEKNLADIMSTGLYAKNLQHDTDIIAEETGKVAEESIRAADLGKCPSRRSIGNPLSTSLHLEGAADDTSLPVVNADKGCSSDGRPSSFDLELMFAEECKESYSRNAENSAVEIDGGNKPSTPVTPGFYVQSDCLEDEDVEPTECDADKKLDDDEGVVEEAQEKSNDQHVPAKTDLNMKLNDELAGPGTESSCSITEKNAGLVADNLDEQAIILVQHGDVQEGDLKKPSCSTTPECKHKCGLPEETVLPPKNTGSLSSAEQSPFGLESLFSQENIDESMRFATAHTKNGLDDSKDCHVKSALENTLMSEPFSHHEGISKNDDRMHTSQKDHIMAGIDITFDGGNKPSTPVTPGFYVRSDCLEDDVQPTECDADKKLDDEGVAEEVLAQEKSNDQHIPAKTDLNMKLNDELASPGTESGCSITEKNRRLVADILNQQAIIQVQQGDWQEGDLEKPSLCSAKPECKHECDLPEETVLPSRNMGPLPSAGQSPFGLESLFSQESIDKSVGYGALASATSHTENGFDDSKGCHVKSALENTHVSEPFSHDDISKNDDCMRTSQQDIGMEGLPEANLDEERVLSVFSLDAKHIKEVINFEEVACEGEGSKKFVHSEEHKASSEKTNVNGPDGNAHGITDAVLSSALHTPDSDNYEICLGSNTDVLHQGHNDQCSDDTEDIIEDASAKYIERGIVLLSGKGRSNLKDGELNSKLEGAKVVESGLYFNKDIGNILDSGSVAGEIAPSGSGLSKDSSEYRQEVLDGFSIQTSLDGSSMCGEKIGCRVDAIENEGALSEEAACTMKNYAGTCSSNPRELLMELQSLFSKGNTKESDPHDGLAFPSAENSGDESINVEQRVKVHHSSDLSHLDELIGCSNTEMLRQGHNHKDRSNVDRVEQVASEPCTNDIVEAAATAKCIESGQVLPPSEERTPSGSGLPEDYPKDHYPRQELLDGFSLESSLQGTISSTVSGVAAIGNPSSSLATPDYKYEGALSEEAECRMKNYTGTSSVDPRHLVMDLQSLFSEGSTEKSDMQDNLAFPSAESGRDERISCHVEKLVDTHVSSEPDTYQGPCQDLSRHEEKESCVSVPMQVKESGGFLRSSLMKGSLTSVQIDLADDAHLIERDIVAAVEVLCEEKVERKSMPTSDGHGICQSRSQKHIIEANSMVFSCGTEVLHQDHKECNKPNEGKFSPKALVENNMTEDAPIEGIGSSMMVPLVAGMSEIPYEQLNTKMSDESEELSFSCDKETIENFCTGPAKRHLYPLPKGFHIDSCQKQEVPEVLSSWKTPEESAKFQCVSLSGSGPCQQHVNESTSMQVTCNIETPNQDHEEYNQNNEDQTTPGIPSSSVPEAVGIEESEMEIGLIPAAEASVLPLPDEQLNNKLEGTEFLNREASNLHKDDCMDLSIEDNHPNGLPAPRSPEQSAYFQNNDLGSIAELRTKLQSFKVSSTVKGSYIAMSAPRPKPRDSMSQSAIALLRNIENTPAVKAGHPVKANADGKDSSRRALQPISGRPREH</sequence>
<feature type="compositionally biased region" description="Basic and acidic residues" evidence="1">
    <location>
        <begin position="890"/>
        <end position="901"/>
    </location>
</feature>
<protein>
    <submittedName>
        <fullName evidence="2">Uncharacterized protein</fullName>
    </submittedName>
</protein>
<feature type="region of interest" description="Disordered" evidence="1">
    <location>
        <begin position="1014"/>
        <end position="1049"/>
    </location>
</feature>
<feature type="region of interest" description="Disordered" evidence="1">
    <location>
        <begin position="238"/>
        <end position="264"/>
    </location>
</feature>
<feature type="region of interest" description="Disordered" evidence="1">
    <location>
        <begin position="174"/>
        <end position="222"/>
    </location>
</feature>
<dbReference type="Proteomes" id="UP000604825">
    <property type="component" value="Unassembled WGS sequence"/>
</dbReference>
<feature type="region of interest" description="Disordered" evidence="1">
    <location>
        <begin position="2880"/>
        <end position="2902"/>
    </location>
</feature>
<feature type="region of interest" description="Disordered" evidence="1">
    <location>
        <begin position="3038"/>
        <end position="3069"/>
    </location>
</feature>
<feature type="region of interest" description="Disordered" evidence="1">
    <location>
        <begin position="479"/>
        <end position="604"/>
    </location>
</feature>
<feature type="region of interest" description="Disordered" evidence="1">
    <location>
        <begin position="2382"/>
        <end position="2404"/>
    </location>
</feature>
<keyword evidence="3" id="KW-1185">Reference proteome</keyword>
<feature type="region of interest" description="Disordered" evidence="1">
    <location>
        <begin position="1437"/>
        <end position="1459"/>
    </location>
</feature>
<name>A0A811RKS1_9POAL</name>
<feature type="region of interest" description="Disordered" evidence="1">
    <location>
        <begin position="2170"/>
        <end position="2189"/>
    </location>
</feature>
<organism evidence="2 3">
    <name type="scientific">Miscanthus lutarioriparius</name>
    <dbReference type="NCBI Taxonomy" id="422564"/>
    <lineage>
        <taxon>Eukaryota</taxon>
        <taxon>Viridiplantae</taxon>
        <taxon>Streptophyta</taxon>
        <taxon>Embryophyta</taxon>
        <taxon>Tracheophyta</taxon>
        <taxon>Spermatophyta</taxon>
        <taxon>Magnoliopsida</taxon>
        <taxon>Liliopsida</taxon>
        <taxon>Poales</taxon>
        <taxon>Poaceae</taxon>
        <taxon>PACMAD clade</taxon>
        <taxon>Panicoideae</taxon>
        <taxon>Andropogonodae</taxon>
        <taxon>Andropogoneae</taxon>
        <taxon>Saccharinae</taxon>
        <taxon>Miscanthus</taxon>
    </lineage>
</organism>
<proteinExistence type="predicted"/>
<dbReference type="OrthoDB" id="658285at2759"/>